<dbReference type="PRINTS" id="PR00475">
    <property type="entry name" value="HEXOKINASE"/>
</dbReference>
<dbReference type="GO" id="GO:0005829">
    <property type="term" value="C:cytosol"/>
    <property type="evidence" value="ECO:0007669"/>
    <property type="project" value="TreeGrafter"/>
</dbReference>
<reference evidence="15" key="2">
    <citation type="submission" date="2025-08" db="UniProtKB">
        <authorList>
            <consortium name="Ensembl"/>
        </authorList>
    </citation>
    <scope>IDENTIFICATION</scope>
</reference>
<proteinExistence type="inferred from homology"/>
<evidence type="ECO:0000256" key="12">
    <source>
        <dbReference type="ARBA" id="ARBA00048160"/>
    </source>
</evidence>
<dbReference type="Ensembl" id="ENSCSET00000022397.1">
    <property type="protein sequence ID" value="ENSCSEP00000022118.1"/>
    <property type="gene ID" value="ENSCSEG00000014091.1"/>
</dbReference>
<dbReference type="InterPro" id="IPR001312">
    <property type="entry name" value="Hexokinase"/>
</dbReference>
<comment type="catalytic activity">
    <reaction evidence="10">
        <text>a D-hexose + ATP = a D-hexose 6-phosphate + ADP + H(+)</text>
        <dbReference type="Rhea" id="RHEA:22740"/>
        <dbReference type="ChEBI" id="CHEBI:4194"/>
        <dbReference type="ChEBI" id="CHEBI:15378"/>
        <dbReference type="ChEBI" id="CHEBI:30616"/>
        <dbReference type="ChEBI" id="CHEBI:229467"/>
        <dbReference type="ChEBI" id="CHEBI:456216"/>
        <dbReference type="EC" id="2.7.1.1"/>
    </reaction>
    <physiologicalReaction direction="left-to-right" evidence="10">
        <dbReference type="Rhea" id="RHEA:22741"/>
    </physiologicalReaction>
</comment>
<dbReference type="GO" id="GO:0006096">
    <property type="term" value="P:glycolytic process"/>
    <property type="evidence" value="ECO:0007669"/>
    <property type="project" value="UniProtKB-UniPathway"/>
</dbReference>
<sequence>MLAVHLVSFLFSKVQEEPNKEVDRFLQAMRLGDEQLKDISSLFLAEMKKGLSAESNAAAVVKMLPTHVRSTPDGSEKGQFLALDLGGSRFKVLCVKVREGKGVRRGRVEMHEKIFPIPQELLEGKGAELFDHVSESLKDFVHENNINMEKKHPLAFTFSFPCEQSSLGQGLLLDWSKNFHVRGVRGKDVVQALREAIDRTGGIDVDVLALVNDTVATMMTCGLDDQHCEVGLIVGTGTNACYMEELRHIDLVEGDEGRMCVNTEWGAFGEDGTLKDYITEFDREVDAASNNPGKQIFEKMVSGMYLGELVRLVLLKMAKLGLLFDGCVSSALRTRGKISTADVAAMEEYRNGLKNTRVILKALGLTPSPEDCVAVQHISTTVSLRSSNLVAAGLVAVLTRIKENRRLRTFRVTVGVDGSVYRTHPQYPKRLHGAVRRLLPECQVRFVVSERGSSRGAALVTAVAQRRVSLRQKVDEALSPLRLSIEQLQMVKAKMRAGLEAGLRQERRSEIKMLPSFVCQLPESSEHGEVLVLALEETFFKAFLVNFNKDPQEPQLQHKIYPIPAEITQGAGTEFFDHIAGCVSDYLDYMGIKKSHLPAGLLFPFPCDQTAVGEATLLSWTKGVRATDCEGHHVVRMLQEAIERRNEFELDVAAVVNDTVGTMVGCAHGDPRCELGLIVGTGTNLCYMEELKNIKWEKDDPTDREIQRMCINTEWGGLGDDGSLDEITTSYDVAVDRNSHNPGKQRFEKMTSGMYLGEVVRQTLLDLTRRGLLFRGHVTEALKTPGIFQTKYLSQTESDRLALLQVRSILQGLGLDCTCDDAIIVKEVCGAVSRRAAQLCGAGMAAVVDKMRENSGLDRLSITAGVDGTVHKLHPHFPRVLKETLTVLAPQCNVTFLTVDDSSVRGAALVTAGAAEKKV</sequence>
<evidence type="ECO:0000256" key="8">
    <source>
        <dbReference type="ARBA" id="ARBA00022840"/>
    </source>
</evidence>
<dbReference type="KEGG" id="csem:103379131"/>
<dbReference type="GO" id="GO:0008865">
    <property type="term" value="F:fructokinase activity"/>
    <property type="evidence" value="ECO:0007669"/>
    <property type="project" value="TreeGrafter"/>
</dbReference>
<evidence type="ECO:0000259" key="14">
    <source>
        <dbReference type="Pfam" id="PF03727"/>
    </source>
</evidence>
<organism evidence="15 16">
    <name type="scientific">Cynoglossus semilaevis</name>
    <name type="common">Tongue sole</name>
    <dbReference type="NCBI Taxonomy" id="244447"/>
    <lineage>
        <taxon>Eukaryota</taxon>
        <taxon>Metazoa</taxon>
        <taxon>Chordata</taxon>
        <taxon>Craniata</taxon>
        <taxon>Vertebrata</taxon>
        <taxon>Euteleostomi</taxon>
        <taxon>Actinopterygii</taxon>
        <taxon>Neopterygii</taxon>
        <taxon>Teleostei</taxon>
        <taxon>Neoteleostei</taxon>
        <taxon>Acanthomorphata</taxon>
        <taxon>Carangaria</taxon>
        <taxon>Pleuronectiformes</taxon>
        <taxon>Pleuronectoidei</taxon>
        <taxon>Cynoglossidae</taxon>
        <taxon>Cynoglossinae</taxon>
        <taxon>Cynoglossus</taxon>
    </lineage>
</organism>
<evidence type="ECO:0000256" key="2">
    <source>
        <dbReference type="ARBA" id="ARBA00005028"/>
    </source>
</evidence>
<dbReference type="AlphaFoldDB" id="A0A3P8W3H9"/>
<dbReference type="GO" id="GO:0006006">
    <property type="term" value="P:glucose metabolic process"/>
    <property type="evidence" value="ECO:0007669"/>
    <property type="project" value="UniProtKB-ARBA"/>
</dbReference>
<dbReference type="EC" id="2.7.1.1" evidence="4"/>
<dbReference type="GeneID" id="103379131"/>
<dbReference type="RefSeq" id="XP_008308804.1">
    <property type="nucleotide sequence ID" value="XM_008310582.3"/>
</dbReference>
<dbReference type="GO" id="GO:0004340">
    <property type="term" value="F:glucokinase activity"/>
    <property type="evidence" value="ECO:0007669"/>
    <property type="project" value="TreeGrafter"/>
</dbReference>
<dbReference type="OrthoDB" id="419537at2759"/>
<dbReference type="UniPathway" id="UPA00242"/>
<evidence type="ECO:0000256" key="5">
    <source>
        <dbReference type="ARBA" id="ARBA00022679"/>
    </source>
</evidence>
<name>A0A3P8W3H9_CYNSE</name>
<reference evidence="15 16" key="1">
    <citation type="journal article" date="2014" name="Nat. Genet.">
        <title>Whole-genome sequence of a flatfish provides insights into ZW sex chromosome evolution and adaptation to a benthic lifestyle.</title>
        <authorList>
            <person name="Chen S."/>
            <person name="Zhang G."/>
            <person name="Shao C."/>
            <person name="Huang Q."/>
            <person name="Liu G."/>
            <person name="Zhang P."/>
            <person name="Song W."/>
            <person name="An N."/>
            <person name="Chalopin D."/>
            <person name="Volff J.N."/>
            <person name="Hong Y."/>
            <person name="Li Q."/>
            <person name="Sha Z."/>
            <person name="Zhou H."/>
            <person name="Xie M."/>
            <person name="Yu Q."/>
            <person name="Liu Y."/>
            <person name="Xiang H."/>
            <person name="Wang N."/>
            <person name="Wu K."/>
            <person name="Yang C."/>
            <person name="Zhou Q."/>
            <person name="Liao X."/>
            <person name="Yang L."/>
            <person name="Hu Q."/>
            <person name="Zhang J."/>
            <person name="Meng L."/>
            <person name="Jin L."/>
            <person name="Tian Y."/>
            <person name="Lian J."/>
            <person name="Yang J."/>
            <person name="Miao G."/>
            <person name="Liu S."/>
            <person name="Liang Z."/>
            <person name="Yan F."/>
            <person name="Li Y."/>
            <person name="Sun B."/>
            <person name="Zhang H."/>
            <person name="Zhang J."/>
            <person name="Zhu Y."/>
            <person name="Du M."/>
            <person name="Zhao Y."/>
            <person name="Schartl M."/>
            <person name="Tang Q."/>
            <person name="Wang J."/>
        </authorList>
    </citation>
    <scope>NUCLEOTIDE SEQUENCE</scope>
</reference>
<dbReference type="GeneTree" id="ENSGT00950000182787"/>
<dbReference type="InterPro" id="IPR043129">
    <property type="entry name" value="ATPase_NBD"/>
</dbReference>
<dbReference type="InterPro" id="IPR022673">
    <property type="entry name" value="Hexokinase_C"/>
</dbReference>
<dbReference type="InParanoid" id="A0A3P8W3H9"/>
<dbReference type="FunFam" id="3.30.420.40:FF:000805">
    <property type="entry name" value="Hexokinase-2"/>
    <property type="match status" value="1"/>
</dbReference>
<dbReference type="Proteomes" id="UP000265120">
    <property type="component" value="Chromosome 5"/>
</dbReference>
<dbReference type="Pfam" id="PF03727">
    <property type="entry name" value="Hexokinase_2"/>
    <property type="match status" value="2"/>
</dbReference>
<evidence type="ECO:0000256" key="9">
    <source>
        <dbReference type="ARBA" id="ARBA00023152"/>
    </source>
</evidence>
<protein>
    <recommendedName>
        <fullName evidence="4">hexokinase</fullName>
        <ecNumber evidence="4">2.7.1.1</ecNumber>
    </recommendedName>
</protein>
<keyword evidence="6" id="KW-0547">Nucleotide-binding</keyword>
<comment type="catalytic activity">
    <reaction evidence="12">
        <text>D-glucose + ATP = D-glucose 6-phosphate + ADP + H(+)</text>
        <dbReference type="Rhea" id="RHEA:17825"/>
        <dbReference type="ChEBI" id="CHEBI:4167"/>
        <dbReference type="ChEBI" id="CHEBI:15378"/>
        <dbReference type="ChEBI" id="CHEBI:30616"/>
        <dbReference type="ChEBI" id="CHEBI:61548"/>
        <dbReference type="ChEBI" id="CHEBI:456216"/>
        <dbReference type="EC" id="2.7.1.1"/>
    </reaction>
    <physiologicalReaction direction="left-to-right" evidence="12">
        <dbReference type="Rhea" id="RHEA:17826"/>
    </physiologicalReaction>
</comment>
<dbReference type="Gene3D" id="3.40.367.20">
    <property type="match status" value="2"/>
</dbReference>
<evidence type="ECO:0000259" key="13">
    <source>
        <dbReference type="Pfam" id="PF00349"/>
    </source>
</evidence>
<comment type="catalytic activity">
    <reaction evidence="11">
        <text>D-fructose + ATP = D-fructose 6-phosphate + ADP + H(+)</text>
        <dbReference type="Rhea" id="RHEA:16125"/>
        <dbReference type="ChEBI" id="CHEBI:15378"/>
        <dbReference type="ChEBI" id="CHEBI:30616"/>
        <dbReference type="ChEBI" id="CHEBI:37721"/>
        <dbReference type="ChEBI" id="CHEBI:61527"/>
        <dbReference type="ChEBI" id="CHEBI:456216"/>
        <dbReference type="EC" id="2.7.1.1"/>
    </reaction>
    <physiologicalReaction direction="left-to-right" evidence="11">
        <dbReference type="Rhea" id="RHEA:16126"/>
    </physiologicalReaction>
</comment>
<dbReference type="GO" id="GO:0005739">
    <property type="term" value="C:mitochondrion"/>
    <property type="evidence" value="ECO:0007669"/>
    <property type="project" value="TreeGrafter"/>
</dbReference>
<dbReference type="PROSITE" id="PS51748">
    <property type="entry name" value="HEXOKINASE_2"/>
    <property type="match status" value="2"/>
</dbReference>
<dbReference type="GO" id="GO:0005524">
    <property type="term" value="F:ATP binding"/>
    <property type="evidence" value="ECO:0007669"/>
    <property type="project" value="UniProtKB-KW"/>
</dbReference>
<evidence type="ECO:0000256" key="4">
    <source>
        <dbReference type="ARBA" id="ARBA00012324"/>
    </source>
</evidence>
<dbReference type="InterPro" id="IPR022672">
    <property type="entry name" value="Hexokinase_N"/>
</dbReference>
<feature type="domain" description="Hexokinase N-terminal" evidence="13">
    <location>
        <begin position="474"/>
        <end position="667"/>
    </location>
</feature>
<dbReference type="PANTHER" id="PTHR19443">
    <property type="entry name" value="HEXOKINASE"/>
    <property type="match status" value="1"/>
</dbReference>
<dbReference type="SUPFAM" id="SSF53067">
    <property type="entry name" value="Actin-like ATPase domain"/>
    <property type="match status" value="4"/>
</dbReference>
<keyword evidence="16" id="KW-1185">Reference proteome</keyword>
<comment type="pathway">
    <text evidence="1">Carbohydrate degradation; glycolysis; D-glyceraldehyde 3-phosphate and glycerone phosphate from D-glucose: step 1/4.</text>
</comment>
<feature type="domain" description="Hexokinase C-terminal" evidence="14">
    <location>
        <begin position="675"/>
        <end position="912"/>
    </location>
</feature>
<dbReference type="FunFam" id="3.40.367.20:FF:000020">
    <property type="entry name" value="Hexokinase-1"/>
    <property type="match status" value="1"/>
</dbReference>
<evidence type="ECO:0000256" key="7">
    <source>
        <dbReference type="ARBA" id="ARBA00022777"/>
    </source>
</evidence>
<dbReference type="FunFam" id="3.30.420.40:FF:000123">
    <property type="entry name" value="Hexokinase 3"/>
    <property type="match status" value="1"/>
</dbReference>
<dbReference type="GO" id="GO:0001678">
    <property type="term" value="P:intracellular glucose homeostasis"/>
    <property type="evidence" value="ECO:0007669"/>
    <property type="project" value="InterPro"/>
</dbReference>
<evidence type="ECO:0000256" key="6">
    <source>
        <dbReference type="ARBA" id="ARBA00022741"/>
    </source>
</evidence>
<reference evidence="15" key="3">
    <citation type="submission" date="2025-09" db="UniProtKB">
        <authorList>
            <consortium name="Ensembl"/>
        </authorList>
    </citation>
    <scope>IDENTIFICATION</scope>
</reference>
<comment type="similarity">
    <text evidence="3">Belongs to the hexokinase family.</text>
</comment>
<evidence type="ECO:0000313" key="16">
    <source>
        <dbReference type="Proteomes" id="UP000265120"/>
    </source>
</evidence>
<dbReference type="Gene3D" id="3.30.420.40">
    <property type="match status" value="2"/>
</dbReference>
<evidence type="ECO:0000256" key="10">
    <source>
        <dbReference type="ARBA" id="ARBA00044613"/>
    </source>
</evidence>
<accession>A0A3P8W3H9</accession>
<dbReference type="UniPathway" id="UPA00109">
    <property type="reaction ID" value="UER00180"/>
</dbReference>
<evidence type="ECO:0000313" key="15">
    <source>
        <dbReference type="Ensembl" id="ENSCSEP00000022118.1"/>
    </source>
</evidence>
<evidence type="ECO:0000256" key="3">
    <source>
        <dbReference type="ARBA" id="ARBA00009225"/>
    </source>
</evidence>
<dbReference type="Pfam" id="PF00349">
    <property type="entry name" value="Hexokinase_1"/>
    <property type="match status" value="2"/>
</dbReference>
<keyword evidence="8" id="KW-0067">ATP-binding</keyword>
<feature type="domain" description="Hexokinase N-terminal" evidence="13">
    <location>
        <begin position="21"/>
        <end position="221"/>
    </location>
</feature>
<dbReference type="PANTHER" id="PTHR19443:SF4">
    <property type="entry name" value="HEXOKINASE-2"/>
    <property type="match status" value="1"/>
</dbReference>
<evidence type="ECO:0000256" key="1">
    <source>
        <dbReference type="ARBA" id="ARBA00004888"/>
    </source>
</evidence>
<evidence type="ECO:0000256" key="11">
    <source>
        <dbReference type="ARBA" id="ARBA00047905"/>
    </source>
</evidence>
<keyword evidence="9" id="KW-0324">Glycolysis</keyword>
<keyword evidence="5" id="KW-0808">Transferase</keyword>
<dbReference type="GO" id="GO:0005536">
    <property type="term" value="F:D-glucose binding"/>
    <property type="evidence" value="ECO:0007669"/>
    <property type="project" value="InterPro"/>
</dbReference>
<feature type="domain" description="Hexokinase C-terminal" evidence="14">
    <location>
        <begin position="230"/>
        <end position="463"/>
    </location>
</feature>
<dbReference type="STRING" id="244447.ENSCSEP00000022118"/>
<comment type="pathway">
    <text evidence="2">Carbohydrate metabolism; hexose metabolism.</text>
</comment>
<keyword evidence="7" id="KW-0418">Kinase</keyword>
<dbReference type="FunFam" id="3.40.367.20:FF:000001">
    <property type="entry name" value="Hexokinase 1"/>
    <property type="match status" value="1"/>
</dbReference>